<dbReference type="GeneID" id="25979521"/>
<dbReference type="RefSeq" id="XP_014170662.1">
    <property type="nucleotide sequence ID" value="XM_014315187.1"/>
</dbReference>
<reference evidence="2 3" key="1">
    <citation type="journal article" date="2011" name="Proc. Natl. Acad. Sci. U.S.A.">
        <title>Genome and transcriptome analyses of the mountain pine beetle-fungal symbiont Grosmannia clavigera, a lodgepole pine pathogen.</title>
        <authorList>
            <person name="DiGuistini S."/>
            <person name="Wang Y."/>
            <person name="Liao N.Y."/>
            <person name="Taylor G."/>
            <person name="Tanguay P."/>
            <person name="Feau N."/>
            <person name="Henrissat B."/>
            <person name="Chan S.K."/>
            <person name="Hesse-Orce U."/>
            <person name="Alamouti S.M."/>
            <person name="Tsui C.K.M."/>
            <person name="Docking R.T."/>
            <person name="Levasseur A."/>
            <person name="Haridas S."/>
            <person name="Robertson G."/>
            <person name="Birol I."/>
            <person name="Holt R.A."/>
            <person name="Marra M.A."/>
            <person name="Hamelin R.C."/>
            <person name="Hirst M."/>
            <person name="Jones S.J.M."/>
            <person name="Bohlmann J."/>
            <person name="Breuil C."/>
        </authorList>
    </citation>
    <scope>NUCLEOTIDE SEQUENCE [LARGE SCALE GENOMIC DNA]</scope>
    <source>
        <strain evidence="3">kw1407 / UAMH 11150</strain>
    </source>
</reference>
<proteinExistence type="predicted"/>
<feature type="region of interest" description="Disordered" evidence="1">
    <location>
        <begin position="32"/>
        <end position="65"/>
    </location>
</feature>
<dbReference type="HOGENOM" id="CLU_1077900_0_0_1"/>
<dbReference type="eggNOG" id="ENOG502R8J8">
    <property type="taxonomic scope" value="Eukaryota"/>
</dbReference>
<keyword evidence="3" id="KW-1185">Reference proteome</keyword>
<dbReference type="EMBL" id="GL629794">
    <property type="protein sequence ID" value="EFX01180.1"/>
    <property type="molecule type" value="Genomic_DNA"/>
</dbReference>
<dbReference type="Proteomes" id="UP000007796">
    <property type="component" value="Unassembled WGS sequence"/>
</dbReference>
<dbReference type="AlphaFoldDB" id="F0XLR5"/>
<evidence type="ECO:0000256" key="1">
    <source>
        <dbReference type="SAM" id="MobiDB-lite"/>
    </source>
</evidence>
<evidence type="ECO:0000313" key="3">
    <source>
        <dbReference type="Proteomes" id="UP000007796"/>
    </source>
</evidence>
<accession>F0XLR5</accession>
<organism evidence="3">
    <name type="scientific">Grosmannia clavigera (strain kw1407 / UAMH 11150)</name>
    <name type="common">Blue stain fungus</name>
    <name type="synonym">Graphiocladiella clavigera</name>
    <dbReference type="NCBI Taxonomy" id="655863"/>
    <lineage>
        <taxon>Eukaryota</taxon>
        <taxon>Fungi</taxon>
        <taxon>Dikarya</taxon>
        <taxon>Ascomycota</taxon>
        <taxon>Pezizomycotina</taxon>
        <taxon>Sordariomycetes</taxon>
        <taxon>Sordariomycetidae</taxon>
        <taxon>Ophiostomatales</taxon>
        <taxon>Ophiostomataceae</taxon>
        <taxon>Leptographium</taxon>
    </lineage>
</organism>
<protein>
    <submittedName>
        <fullName evidence="2">Uncharacterized protein</fullName>
    </submittedName>
</protein>
<feature type="region of interest" description="Disordered" evidence="1">
    <location>
        <begin position="177"/>
        <end position="220"/>
    </location>
</feature>
<name>F0XLR5_GROCL</name>
<dbReference type="InParanoid" id="F0XLR5"/>
<dbReference type="OrthoDB" id="5236601at2759"/>
<evidence type="ECO:0000313" key="2">
    <source>
        <dbReference type="EMBL" id="EFX01180.1"/>
    </source>
</evidence>
<dbReference type="InterPro" id="IPR035186">
    <property type="entry name" value="DUF5308"/>
</dbReference>
<dbReference type="Pfam" id="PF17233">
    <property type="entry name" value="DUF5308"/>
    <property type="match status" value="2"/>
</dbReference>
<sequence length="258" mass="28111">MAALPLQYPDLAIYLADETNIPIISSAGLGLYGEREEGDDDDDNSDSGSGAATPADTRQRPSRRQRAEALDDLTTTAFRARDAAARLGLGLDCLDPEPGMPSLTDDAMAAWGMTPPEHVVVTYESGAVLIESFLDPLQQQRLQRMQRQQQLQQMRQLQQLQVQQPHRTLRADLALRSTPSPTERLSESGSPFYSPQGPIDIHDYADDDDDDENGGGPLLVGLVLAPGEQSLRDARRATGRLQRIGHAVQQDWAAQGSG</sequence>
<feature type="compositionally biased region" description="Acidic residues" evidence="1">
    <location>
        <begin position="36"/>
        <end position="45"/>
    </location>
</feature>
<feature type="compositionally biased region" description="Polar residues" evidence="1">
    <location>
        <begin position="177"/>
        <end position="193"/>
    </location>
</feature>
<gene>
    <name evidence="2" type="ORF">CMQ_6122</name>
</gene>